<accession>A0ABY3RZT0</accession>
<dbReference type="InterPro" id="IPR029069">
    <property type="entry name" value="HotDog_dom_sf"/>
</dbReference>
<dbReference type="InterPro" id="IPR049450">
    <property type="entry name" value="ACOT8-like_C"/>
</dbReference>
<organism evidence="3 4">
    <name type="scientific">Microbacterium resistens</name>
    <dbReference type="NCBI Taxonomy" id="156977"/>
    <lineage>
        <taxon>Bacteria</taxon>
        <taxon>Bacillati</taxon>
        <taxon>Actinomycetota</taxon>
        <taxon>Actinomycetes</taxon>
        <taxon>Micrococcales</taxon>
        <taxon>Microbacteriaceae</taxon>
        <taxon>Microbacterium</taxon>
    </lineage>
</organism>
<evidence type="ECO:0000259" key="1">
    <source>
        <dbReference type="Pfam" id="PF13622"/>
    </source>
</evidence>
<evidence type="ECO:0000313" key="3">
    <source>
        <dbReference type="EMBL" id="UGS28162.1"/>
    </source>
</evidence>
<name>A0ABY3RZT0_9MICO</name>
<feature type="domain" description="Acyl-CoA thioesterase-like N-terminal HotDog" evidence="1">
    <location>
        <begin position="26"/>
        <end position="109"/>
    </location>
</feature>
<keyword evidence="4" id="KW-1185">Reference proteome</keyword>
<dbReference type="RefSeq" id="WP_231821324.1">
    <property type="nucleotide sequence ID" value="NZ_CP082781.1"/>
</dbReference>
<evidence type="ECO:0000313" key="4">
    <source>
        <dbReference type="Proteomes" id="UP001199642"/>
    </source>
</evidence>
<dbReference type="Pfam" id="PF13622">
    <property type="entry name" value="4HBT_3"/>
    <property type="match status" value="1"/>
</dbReference>
<dbReference type="EMBL" id="CP082781">
    <property type="protein sequence ID" value="UGS28162.1"/>
    <property type="molecule type" value="Genomic_DNA"/>
</dbReference>
<evidence type="ECO:0000259" key="2">
    <source>
        <dbReference type="Pfam" id="PF20789"/>
    </source>
</evidence>
<sequence>MGVVTSYFLRRSATEFEPTEHVGGAWNEREQHIAPVLGLMAHLVEADHRVRRGDRSPLNLARASYDILGVIPMEPFEVSSRVLRPGRTIELVEATLSHAGRAAVVLRAWLLQSIDTAAMAGTTFDAMPPRDRLEPWSAADVWPGGAIRSIDAVRASSEAGRAQVWLRPKHPILPDEAVSARARLLGAADFANGIATRVRPEEALYPNVDLTASLLREPVGEWIGYDTRVSFGPDGIGLTETVLSDEAGPVGTSSQTLTVRPR</sequence>
<dbReference type="InterPro" id="IPR042171">
    <property type="entry name" value="Acyl-CoA_hotdog"/>
</dbReference>
<proteinExistence type="predicted"/>
<dbReference type="Gene3D" id="2.40.160.210">
    <property type="entry name" value="Acyl-CoA thioesterase, double hotdog domain"/>
    <property type="match status" value="1"/>
</dbReference>
<dbReference type="InterPro" id="IPR049449">
    <property type="entry name" value="TesB_ACOT8-like_N"/>
</dbReference>
<gene>
    <name evidence="3" type="ORF">K8F61_08390</name>
</gene>
<dbReference type="Proteomes" id="UP001199642">
    <property type="component" value="Chromosome"/>
</dbReference>
<feature type="domain" description="Acyl-CoA thioesterase-like C-terminal" evidence="2">
    <location>
        <begin position="148"/>
        <end position="259"/>
    </location>
</feature>
<dbReference type="Pfam" id="PF20789">
    <property type="entry name" value="4HBT_3C"/>
    <property type="match status" value="1"/>
</dbReference>
<dbReference type="SUPFAM" id="SSF54637">
    <property type="entry name" value="Thioesterase/thiol ester dehydrase-isomerase"/>
    <property type="match status" value="1"/>
</dbReference>
<protein>
    <submittedName>
        <fullName evidence="3">Thioesterase family protein</fullName>
    </submittedName>
</protein>
<reference evidence="3 4" key="1">
    <citation type="submission" date="2023-01" db="EMBL/GenBank/DDBJ databases">
        <title>Characterization of estradiol degrading bacteria Microbacterium sp. MZT7 and reveal degrading genes through genome analysis.</title>
        <authorList>
            <person name="Hao P."/>
            <person name="Gao Y."/>
        </authorList>
    </citation>
    <scope>NUCLEOTIDE SEQUENCE [LARGE SCALE GENOMIC DNA]</scope>
    <source>
        <strain evidence="3 4">MZT7</strain>
    </source>
</reference>